<dbReference type="GO" id="GO:0008933">
    <property type="term" value="F:peptidoglycan lytic transglycosylase activity"/>
    <property type="evidence" value="ECO:0007669"/>
    <property type="project" value="InterPro"/>
</dbReference>
<comment type="similarity">
    <text evidence="2">Belongs to the virb1 family.</text>
</comment>
<evidence type="ECO:0000256" key="1">
    <source>
        <dbReference type="ARBA" id="ARBA00007734"/>
    </source>
</evidence>
<dbReference type="SUPFAM" id="SSF48435">
    <property type="entry name" value="Bacterial muramidases"/>
    <property type="match status" value="1"/>
</dbReference>
<dbReference type="Proteomes" id="UP000192872">
    <property type="component" value="Unassembled WGS sequence"/>
</dbReference>
<feature type="region of interest" description="Disordered" evidence="4">
    <location>
        <begin position="1"/>
        <end position="20"/>
    </location>
</feature>
<dbReference type="EMBL" id="LWDL01000024">
    <property type="protein sequence ID" value="OQW50778.1"/>
    <property type="molecule type" value="Genomic_DNA"/>
</dbReference>
<keyword evidence="3" id="KW-0732">Signal</keyword>
<comment type="similarity">
    <text evidence="1">Belongs to the transglycosylase Slt family.</text>
</comment>
<feature type="domain" description="Transglycosylase SLT" evidence="5">
    <location>
        <begin position="499"/>
        <end position="604"/>
    </location>
</feature>
<dbReference type="Gene3D" id="1.25.20.10">
    <property type="entry name" value="Bacterial muramidases"/>
    <property type="match status" value="1"/>
</dbReference>
<dbReference type="CDD" id="cd13401">
    <property type="entry name" value="Slt70-like"/>
    <property type="match status" value="1"/>
</dbReference>
<evidence type="ECO:0000313" key="7">
    <source>
        <dbReference type="Proteomes" id="UP000192872"/>
    </source>
</evidence>
<reference evidence="6 7" key="1">
    <citation type="journal article" date="2017" name="Water Res.">
        <title>Comammox in drinking water systems.</title>
        <authorList>
            <person name="Wang Y."/>
            <person name="Ma L."/>
            <person name="Mao Y."/>
            <person name="Jiang X."/>
            <person name="Xia Y."/>
            <person name="Yu K."/>
            <person name="Li B."/>
            <person name="Zhang T."/>
        </authorList>
    </citation>
    <scope>NUCLEOTIDE SEQUENCE [LARGE SCALE GENOMIC DNA]</scope>
    <source>
        <strain evidence="6">SG_bin8</strain>
    </source>
</reference>
<dbReference type="Gene3D" id="1.10.530.10">
    <property type="match status" value="1"/>
</dbReference>
<dbReference type="STRING" id="1827387.A4S15_13340"/>
<dbReference type="InterPro" id="IPR023346">
    <property type="entry name" value="Lysozyme-like_dom_sf"/>
</dbReference>
<evidence type="ECO:0000256" key="3">
    <source>
        <dbReference type="ARBA" id="ARBA00022729"/>
    </source>
</evidence>
<dbReference type="PANTHER" id="PTHR37423:SF2">
    <property type="entry name" value="MEMBRANE-BOUND LYTIC MUREIN TRANSGLYCOSYLASE C"/>
    <property type="match status" value="1"/>
</dbReference>
<dbReference type="InterPro" id="IPR000189">
    <property type="entry name" value="Transglyc_AS"/>
</dbReference>
<dbReference type="GO" id="GO:0042597">
    <property type="term" value="C:periplasmic space"/>
    <property type="evidence" value="ECO:0007669"/>
    <property type="project" value="InterPro"/>
</dbReference>
<dbReference type="InterPro" id="IPR008258">
    <property type="entry name" value="Transglycosylase_SLT_dom_1"/>
</dbReference>
<proteinExistence type="inferred from homology"/>
<dbReference type="SUPFAM" id="SSF53955">
    <property type="entry name" value="Lysozyme-like"/>
    <property type="match status" value="1"/>
</dbReference>
<protein>
    <recommendedName>
        <fullName evidence="5">Transglycosylase SLT domain-containing protein</fullName>
    </recommendedName>
</protein>
<dbReference type="Pfam" id="PF01464">
    <property type="entry name" value="SLT"/>
    <property type="match status" value="1"/>
</dbReference>
<dbReference type="GO" id="GO:0004553">
    <property type="term" value="F:hydrolase activity, hydrolyzing O-glycosyl compounds"/>
    <property type="evidence" value="ECO:0007669"/>
    <property type="project" value="InterPro"/>
</dbReference>
<name>A0A1W9HTK3_9HYPH</name>
<evidence type="ECO:0000259" key="5">
    <source>
        <dbReference type="Pfam" id="PF01464"/>
    </source>
</evidence>
<evidence type="ECO:0000256" key="4">
    <source>
        <dbReference type="SAM" id="MobiDB-lite"/>
    </source>
</evidence>
<gene>
    <name evidence="6" type="ORF">A4S15_13340</name>
</gene>
<dbReference type="PANTHER" id="PTHR37423">
    <property type="entry name" value="SOLUBLE LYTIC MUREIN TRANSGLYCOSYLASE-RELATED"/>
    <property type="match status" value="1"/>
</dbReference>
<comment type="caution">
    <text evidence="6">The sequence shown here is derived from an EMBL/GenBank/DDBJ whole genome shotgun (WGS) entry which is preliminary data.</text>
</comment>
<dbReference type="GO" id="GO:0000270">
    <property type="term" value="P:peptidoglycan metabolic process"/>
    <property type="evidence" value="ECO:0007669"/>
    <property type="project" value="InterPro"/>
</dbReference>
<evidence type="ECO:0000313" key="6">
    <source>
        <dbReference type="EMBL" id="OQW50778.1"/>
    </source>
</evidence>
<dbReference type="PROSITE" id="PS00922">
    <property type="entry name" value="TRANSGLYCOSYLASE"/>
    <property type="match status" value="1"/>
</dbReference>
<sequence length="664" mass="72879">MAATYPARSQAQVTGSIPSPGAALGSSGDLSLLREAISRAEAGDGGAASAKAERLSDPVARTLVEWFILRSGADGISANRVSRFLSANPGWPAEKTLRARAEAALLSEQNSADDIIAFFRNGEPRTGPGRVVLADALRQRGQNDKAQALVREAWRSNAISSAVERFVRERMPGVVTRADDKARMNRLFYQEDAGDGLAIGERLGGGDLALARARAAVIRKAPNARALLDAVPAEFHRDPAYLFARAQWLRRQDKPREAAQFLHTAPRDPRLLIDAEEWWIERRIIARKLLDEGEPREAYRVAAGHGSRKDTDIIEAEFHAGWIALRYLKDAATADRHFAIMQKEASRKISVARAHYWRARAKEALGDEGAARQHYEVAARHGTTFYGQLAMAKLGRQTLQLVNTPHADEGKRAQFNRRPTVRAIRLLAAAGLVDKARPFFVDAGDDWTDAAELGLLARLAGELGQVKFQLAVGKQAVGRNMPLDTYAYPTNGVPQSPALGPKVERAVVLGLSRQESTFDAKIRSSAGAIGLMQMLPASAAQTARKYGVKWNPQQITDPVYNSQLGTAYLGDDIASFNGSYILAFAAYNAGRRRANEWIAKYGDPRDASVDAIDWIERIPFTETRNYVMRVMENVQVYRARLGQPRLLIDSDLKRNGGVATAQTE</sequence>
<dbReference type="AlphaFoldDB" id="A0A1W9HTK3"/>
<dbReference type="InterPro" id="IPR008939">
    <property type="entry name" value="Lytic_TGlycosylase_superhlx_U"/>
</dbReference>
<evidence type="ECO:0000256" key="2">
    <source>
        <dbReference type="ARBA" id="ARBA00009387"/>
    </source>
</evidence>
<dbReference type="GO" id="GO:0016020">
    <property type="term" value="C:membrane"/>
    <property type="evidence" value="ECO:0007669"/>
    <property type="project" value="InterPro"/>
</dbReference>
<organism evidence="6 7">
    <name type="scientific">Candidatus Raskinella chloraquaticus</name>
    <dbReference type="NCBI Taxonomy" id="1951219"/>
    <lineage>
        <taxon>Bacteria</taxon>
        <taxon>Pseudomonadati</taxon>
        <taxon>Pseudomonadota</taxon>
        <taxon>Alphaproteobacteria</taxon>
        <taxon>Hyphomicrobiales</taxon>
        <taxon>Phreatobacteraceae</taxon>
        <taxon>Candidatus Raskinella</taxon>
    </lineage>
</organism>
<accession>A0A1W9HTK3</accession>